<dbReference type="AlphaFoldDB" id="A0AA35CKT2"/>
<protein>
    <recommendedName>
        <fullName evidence="4">CcmD family protein</fullName>
    </recommendedName>
</protein>
<proteinExistence type="predicted"/>
<dbReference type="RefSeq" id="WP_264841802.1">
    <property type="nucleotide sequence ID" value="NZ_AP025628.1"/>
</dbReference>
<dbReference type="InterPro" id="IPR030888">
    <property type="entry name" value="Put_ccm"/>
</dbReference>
<dbReference type="NCBIfam" id="TIGR04391">
    <property type="entry name" value="CcmD_alt_fam"/>
    <property type="match status" value="1"/>
</dbReference>
<evidence type="ECO:0000313" key="3">
    <source>
        <dbReference type="Proteomes" id="UP001163687"/>
    </source>
</evidence>
<keyword evidence="3" id="KW-1185">Reference proteome</keyword>
<keyword evidence="1" id="KW-0472">Membrane</keyword>
<keyword evidence="1" id="KW-1133">Transmembrane helix</keyword>
<name>A0AA35CKT2_9FIRM</name>
<keyword evidence="1" id="KW-0812">Transmembrane</keyword>
<organism evidence="2 3">
    <name type="scientific">Caldinitratiruptor microaerophilus</name>
    <dbReference type="NCBI Taxonomy" id="671077"/>
    <lineage>
        <taxon>Bacteria</taxon>
        <taxon>Bacillati</taxon>
        <taxon>Bacillota</taxon>
        <taxon>Clostridia</taxon>
        <taxon>Eubacteriales</taxon>
        <taxon>Symbiobacteriaceae</taxon>
        <taxon>Caldinitratiruptor</taxon>
    </lineage>
</organism>
<dbReference type="Proteomes" id="UP001163687">
    <property type="component" value="Chromosome"/>
</dbReference>
<reference evidence="2" key="1">
    <citation type="submission" date="2022-03" db="EMBL/GenBank/DDBJ databases">
        <title>Complete genome sequence of Caldinitratiruptor microaerophilus.</title>
        <authorList>
            <person name="Mukaiyama R."/>
            <person name="Nishiyama T."/>
            <person name="Ueda K."/>
        </authorList>
    </citation>
    <scope>NUCLEOTIDE SEQUENCE</scope>
    <source>
        <strain evidence="2">JCM 16183</strain>
    </source>
</reference>
<evidence type="ECO:0008006" key="4">
    <source>
        <dbReference type="Google" id="ProtNLM"/>
    </source>
</evidence>
<dbReference type="EMBL" id="AP025628">
    <property type="protein sequence ID" value="BDG61125.1"/>
    <property type="molecule type" value="Genomic_DNA"/>
</dbReference>
<dbReference type="KEGG" id="cmic:caldi_22150"/>
<evidence type="ECO:0000256" key="1">
    <source>
        <dbReference type="SAM" id="Phobius"/>
    </source>
</evidence>
<sequence length="44" mass="5331">MIYLFFGYAAVWVLLFAYLLVLSARQRRLEEELQTVRERLAPRE</sequence>
<gene>
    <name evidence="2" type="ORF">caldi_22150</name>
</gene>
<feature type="transmembrane region" description="Helical" evidence="1">
    <location>
        <begin position="6"/>
        <end position="24"/>
    </location>
</feature>
<accession>A0AA35CKT2</accession>
<evidence type="ECO:0000313" key="2">
    <source>
        <dbReference type="EMBL" id="BDG61125.1"/>
    </source>
</evidence>